<reference evidence="2" key="1">
    <citation type="journal article" date="2019" name="Int. J. Syst. Evol. Microbiol.">
        <title>The Global Catalogue of Microorganisms (GCM) 10K type strain sequencing project: providing services to taxonomists for standard genome sequencing and annotation.</title>
        <authorList>
            <consortium name="The Broad Institute Genomics Platform"/>
            <consortium name="The Broad Institute Genome Sequencing Center for Infectious Disease"/>
            <person name="Wu L."/>
            <person name="Ma J."/>
        </authorList>
    </citation>
    <scope>NUCLEOTIDE SEQUENCE [LARGE SCALE GENOMIC DNA]</scope>
    <source>
        <strain evidence="2">JCM 17841</strain>
    </source>
</reference>
<evidence type="ECO:0000313" key="1">
    <source>
        <dbReference type="EMBL" id="GAA4499235.1"/>
    </source>
</evidence>
<dbReference type="Proteomes" id="UP001501243">
    <property type="component" value="Unassembled WGS sequence"/>
</dbReference>
<organism evidence="1 2">
    <name type="scientific">Hymenobacter ginsengisoli</name>
    <dbReference type="NCBI Taxonomy" id="1051626"/>
    <lineage>
        <taxon>Bacteria</taxon>
        <taxon>Pseudomonadati</taxon>
        <taxon>Bacteroidota</taxon>
        <taxon>Cytophagia</taxon>
        <taxon>Cytophagales</taxon>
        <taxon>Hymenobacteraceae</taxon>
        <taxon>Hymenobacter</taxon>
    </lineage>
</organism>
<accession>A0ABP8QBF8</accession>
<dbReference type="RefSeq" id="WP_208130570.1">
    <property type="nucleotide sequence ID" value="NZ_BAABGQ010000005.1"/>
</dbReference>
<keyword evidence="2" id="KW-1185">Reference proteome</keyword>
<comment type="caution">
    <text evidence="1">The sequence shown here is derived from an EMBL/GenBank/DDBJ whole genome shotgun (WGS) entry which is preliminary data.</text>
</comment>
<evidence type="ECO:0000313" key="2">
    <source>
        <dbReference type="Proteomes" id="UP001501243"/>
    </source>
</evidence>
<sequence>MNPTLTYADEAVGAAPAAHSFAVRRSQEMPSYYELALEDDQGDFAHWVIPLPPQQLAKRPVLLWQLADSPMLASLTCLETGALRLASTLPGCTPTLRSELAEGVLRLRFDGRLLRGYYRLQCLPTGCGQLWQLTPIGNQ</sequence>
<name>A0ABP8QBF8_9BACT</name>
<gene>
    <name evidence="1" type="ORF">GCM10023172_17610</name>
</gene>
<proteinExistence type="predicted"/>
<protein>
    <submittedName>
        <fullName evidence="1">Uncharacterized protein</fullName>
    </submittedName>
</protein>
<dbReference type="EMBL" id="BAABGQ010000005">
    <property type="protein sequence ID" value="GAA4499235.1"/>
    <property type="molecule type" value="Genomic_DNA"/>
</dbReference>